<dbReference type="Proteomes" id="UP000751224">
    <property type="component" value="Unassembled WGS sequence"/>
</dbReference>
<dbReference type="Pfam" id="PF02838">
    <property type="entry name" value="Glyco_hydro_20b"/>
    <property type="match status" value="1"/>
</dbReference>
<dbReference type="Pfam" id="PF07555">
    <property type="entry name" value="NAGidase"/>
    <property type="match status" value="1"/>
</dbReference>
<dbReference type="GO" id="GO:0005975">
    <property type="term" value="P:carbohydrate metabolic process"/>
    <property type="evidence" value="ECO:0007669"/>
    <property type="project" value="UniProtKB-ARBA"/>
</dbReference>
<comment type="caution">
    <text evidence="3">Lacks conserved residue(s) required for the propagation of feature annotation.</text>
</comment>
<dbReference type="PANTHER" id="PTHR13170">
    <property type="entry name" value="O-GLCNACASE"/>
    <property type="match status" value="1"/>
</dbReference>
<dbReference type="InterPro" id="IPR011496">
    <property type="entry name" value="O-GlcNAcase_cat"/>
</dbReference>
<dbReference type="PROSITE" id="PS52009">
    <property type="entry name" value="GH84"/>
    <property type="match status" value="1"/>
</dbReference>
<evidence type="ECO:0000256" key="2">
    <source>
        <dbReference type="ARBA" id="ARBA00023295"/>
    </source>
</evidence>
<accession>A0A943ELY5</accession>
<keyword evidence="1" id="KW-0378">Hydrolase</keyword>
<sequence>MPTLEKILKDNGISYVIGQEIDENKANILVSSSKDHCDDCVSEDSALSQKEGYILTASDDENSKGEITIIGADVDGAYYGVITLGQILDQSIDNKFAEIVVSDYPEIEFRGFIEGFYGIPWTHEERMSLMSDTGKYKMNTYIYAPKDDPYHRSQWREL</sequence>
<protein>
    <submittedName>
        <fullName evidence="5">Beta-N-acetylglucosaminidase domain-containing protein</fullName>
    </submittedName>
</protein>
<keyword evidence="2" id="KW-0326">Glycosidase</keyword>
<feature type="domain" description="GH84" evidence="4">
    <location>
        <begin position="108"/>
        <end position="158"/>
    </location>
</feature>
<dbReference type="InterPro" id="IPR051822">
    <property type="entry name" value="Glycosyl_Hydrolase_84"/>
</dbReference>
<dbReference type="RefSeq" id="WP_303887872.1">
    <property type="nucleotide sequence ID" value="NZ_JAGZCC010000063.1"/>
</dbReference>
<evidence type="ECO:0000313" key="6">
    <source>
        <dbReference type="Proteomes" id="UP000751224"/>
    </source>
</evidence>
<dbReference type="SUPFAM" id="SSF51445">
    <property type="entry name" value="(Trans)glycosidases"/>
    <property type="match status" value="1"/>
</dbReference>
<comment type="caution">
    <text evidence="5">The sequence shown here is derived from an EMBL/GenBank/DDBJ whole genome shotgun (WGS) entry which is preliminary data.</text>
</comment>
<evidence type="ECO:0000256" key="3">
    <source>
        <dbReference type="PROSITE-ProRule" id="PRU01353"/>
    </source>
</evidence>
<name>A0A943ELY5_9FIRM</name>
<evidence type="ECO:0000259" key="4">
    <source>
        <dbReference type="PROSITE" id="PS52009"/>
    </source>
</evidence>
<dbReference type="Gene3D" id="3.30.379.10">
    <property type="entry name" value="Chitobiase/beta-hexosaminidase domain 2-like"/>
    <property type="match status" value="1"/>
</dbReference>
<dbReference type="GO" id="GO:1901135">
    <property type="term" value="P:carbohydrate derivative metabolic process"/>
    <property type="evidence" value="ECO:0007669"/>
    <property type="project" value="UniProtKB-ARBA"/>
</dbReference>
<dbReference type="GO" id="GO:0015929">
    <property type="term" value="F:hexosaminidase activity"/>
    <property type="evidence" value="ECO:0007669"/>
    <property type="project" value="UniProtKB-ARBA"/>
</dbReference>
<dbReference type="SUPFAM" id="SSF55545">
    <property type="entry name" value="beta-N-acetylhexosaminidase-like domain"/>
    <property type="match status" value="1"/>
</dbReference>
<dbReference type="PANTHER" id="PTHR13170:SF16">
    <property type="entry name" value="PROTEIN O-GLCNACASE"/>
    <property type="match status" value="1"/>
</dbReference>
<evidence type="ECO:0000256" key="1">
    <source>
        <dbReference type="ARBA" id="ARBA00022801"/>
    </source>
</evidence>
<organism evidence="5 6">
    <name type="scientific">Thomasclavelia spiroformis</name>
    <dbReference type="NCBI Taxonomy" id="29348"/>
    <lineage>
        <taxon>Bacteria</taxon>
        <taxon>Bacillati</taxon>
        <taxon>Bacillota</taxon>
        <taxon>Erysipelotrichia</taxon>
        <taxon>Erysipelotrichales</taxon>
        <taxon>Coprobacillaceae</taxon>
        <taxon>Thomasclavelia</taxon>
    </lineage>
</organism>
<dbReference type="InterPro" id="IPR015882">
    <property type="entry name" value="HEX_bac_N"/>
</dbReference>
<gene>
    <name evidence="5" type="ORF">KHX14_09040</name>
</gene>
<reference evidence="5" key="1">
    <citation type="submission" date="2021-02" db="EMBL/GenBank/DDBJ databases">
        <title>Infant gut strain persistence is associated with maternal origin, phylogeny, and functional potential including surface adhesion and iron acquisition.</title>
        <authorList>
            <person name="Lou Y.C."/>
        </authorList>
    </citation>
    <scope>NUCLEOTIDE SEQUENCE</scope>
    <source>
        <strain evidence="5">L3_108_000G1_dasL3_108_000G1_metabat.metabat.11</strain>
    </source>
</reference>
<evidence type="ECO:0000313" key="5">
    <source>
        <dbReference type="EMBL" id="MBS5588934.1"/>
    </source>
</evidence>
<comment type="similarity">
    <text evidence="3">Belongs to the glycosyl hydrolase 84 family.</text>
</comment>
<dbReference type="InterPro" id="IPR017853">
    <property type="entry name" value="GH"/>
</dbReference>
<dbReference type="AlphaFoldDB" id="A0A943ELY5"/>
<dbReference type="InterPro" id="IPR029018">
    <property type="entry name" value="Hex-like_dom2"/>
</dbReference>
<dbReference type="Gene3D" id="3.20.20.80">
    <property type="entry name" value="Glycosidases"/>
    <property type="match status" value="1"/>
</dbReference>
<dbReference type="EMBL" id="JAGZCC010000063">
    <property type="protein sequence ID" value="MBS5588934.1"/>
    <property type="molecule type" value="Genomic_DNA"/>
</dbReference>
<proteinExistence type="inferred from homology"/>